<protein>
    <submittedName>
        <fullName evidence="1">Craniofacial development protein 2-like</fullName>
    </submittedName>
</protein>
<dbReference type="AlphaFoldDB" id="A0AAV4HXA8"/>
<proteinExistence type="predicted"/>
<dbReference type="Gene3D" id="3.60.10.10">
    <property type="entry name" value="Endonuclease/exonuclease/phosphatase"/>
    <property type="match status" value="1"/>
</dbReference>
<accession>A0AAV4HXA8</accession>
<comment type="caution">
    <text evidence="1">The sequence shown here is derived from an EMBL/GenBank/DDBJ whole genome shotgun (WGS) entry which is preliminary data.</text>
</comment>
<dbReference type="Proteomes" id="UP000762676">
    <property type="component" value="Unassembled WGS sequence"/>
</dbReference>
<gene>
    <name evidence="1" type="ORF">ElyMa_004617900</name>
</gene>
<name>A0AAV4HXA8_9GAST</name>
<dbReference type="InterPro" id="IPR036691">
    <property type="entry name" value="Endo/exonu/phosph_ase_sf"/>
</dbReference>
<dbReference type="SUPFAM" id="SSF56219">
    <property type="entry name" value="DNase I-like"/>
    <property type="match status" value="1"/>
</dbReference>
<keyword evidence="2" id="KW-1185">Reference proteome</keyword>
<reference evidence="1 2" key="1">
    <citation type="journal article" date="2021" name="Elife">
        <title>Chloroplast acquisition without the gene transfer in kleptoplastic sea slugs, Plakobranchus ocellatus.</title>
        <authorList>
            <person name="Maeda T."/>
            <person name="Takahashi S."/>
            <person name="Yoshida T."/>
            <person name="Shimamura S."/>
            <person name="Takaki Y."/>
            <person name="Nagai Y."/>
            <person name="Toyoda A."/>
            <person name="Suzuki Y."/>
            <person name="Arimoto A."/>
            <person name="Ishii H."/>
            <person name="Satoh N."/>
            <person name="Nishiyama T."/>
            <person name="Hasebe M."/>
            <person name="Maruyama T."/>
            <person name="Minagawa J."/>
            <person name="Obokata J."/>
            <person name="Shigenobu S."/>
        </authorList>
    </citation>
    <scope>NUCLEOTIDE SEQUENCE [LARGE SCALE GENOMIC DNA]</scope>
</reference>
<evidence type="ECO:0000313" key="1">
    <source>
        <dbReference type="EMBL" id="GFS02834.1"/>
    </source>
</evidence>
<sequence length="129" mass="14572">MRVGIWNVQTMKEMGKLTLLVNELDRNITGLCEVRWEGEGSLQVGEHTVVYHENEKTGSNGVAIVLDKRHSAEMKSFNAVNDRIVIEKINTKHGMLNVIQVYVPACACTDDEIEEFCNNLQTLKDNIPQ</sequence>
<evidence type="ECO:0000313" key="2">
    <source>
        <dbReference type="Proteomes" id="UP000762676"/>
    </source>
</evidence>
<dbReference type="EMBL" id="BMAT01009252">
    <property type="protein sequence ID" value="GFS02834.1"/>
    <property type="molecule type" value="Genomic_DNA"/>
</dbReference>
<organism evidence="1 2">
    <name type="scientific">Elysia marginata</name>
    <dbReference type="NCBI Taxonomy" id="1093978"/>
    <lineage>
        <taxon>Eukaryota</taxon>
        <taxon>Metazoa</taxon>
        <taxon>Spiralia</taxon>
        <taxon>Lophotrochozoa</taxon>
        <taxon>Mollusca</taxon>
        <taxon>Gastropoda</taxon>
        <taxon>Heterobranchia</taxon>
        <taxon>Euthyneura</taxon>
        <taxon>Panpulmonata</taxon>
        <taxon>Sacoglossa</taxon>
        <taxon>Placobranchoidea</taxon>
        <taxon>Plakobranchidae</taxon>
        <taxon>Elysia</taxon>
    </lineage>
</organism>